<proteinExistence type="predicted"/>
<dbReference type="AlphaFoldDB" id="Q07P29"/>
<evidence type="ECO:0008006" key="2">
    <source>
        <dbReference type="Google" id="ProtNLM"/>
    </source>
</evidence>
<organism evidence="1">
    <name type="scientific">Rhodopseudomonas palustris (strain BisA53)</name>
    <dbReference type="NCBI Taxonomy" id="316055"/>
    <lineage>
        <taxon>Bacteria</taxon>
        <taxon>Pseudomonadati</taxon>
        <taxon>Pseudomonadota</taxon>
        <taxon>Alphaproteobacteria</taxon>
        <taxon>Hyphomicrobiales</taxon>
        <taxon>Nitrobacteraceae</taxon>
        <taxon>Rhodopseudomonas</taxon>
    </lineage>
</organism>
<sequence length="66" mass="7244">MAVLADFRLIREIVASGGHKHVVGGLEQTKYKSLVELGWLKIQSSSDLKHAHYQVTERGKAAAARS</sequence>
<dbReference type="InterPro" id="IPR036388">
    <property type="entry name" value="WH-like_DNA-bd_sf"/>
</dbReference>
<accession>Q07P29</accession>
<reference evidence="1" key="1">
    <citation type="submission" date="2006-09" db="EMBL/GenBank/DDBJ databases">
        <title>Complete sequence of Rhodopseudomonas palustris BisA53.</title>
        <authorList>
            <consortium name="US DOE Joint Genome Institute"/>
            <person name="Copeland A."/>
            <person name="Lucas S."/>
            <person name="Lapidus A."/>
            <person name="Barry K."/>
            <person name="Detter J.C."/>
            <person name="Glavina del Rio T."/>
            <person name="Hammon N."/>
            <person name="Israni S."/>
            <person name="Dalin E."/>
            <person name="Tice H."/>
            <person name="Pitluck S."/>
            <person name="Chain P."/>
            <person name="Malfatti S."/>
            <person name="Shin M."/>
            <person name="Vergez L."/>
            <person name="Schmutz J."/>
            <person name="Larimer F."/>
            <person name="Land M."/>
            <person name="Hauser L."/>
            <person name="Pelletier D.A."/>
            <person name="Kyrpides N."/>
            <person name="Kim E."/>
            <person name="Harwood C.S."/>
            <person name="Oda Y."/>
            <person name="Richardson P."/>
        </authorList>
    </citation>
    <scope>NUCLEOTIDE SEQUENCE [LARGE SCALE GENOMIC DNA]</scope>
    <source>
        <strain evidence="1">BisA53</strain>
    </source>
</reference>
<dbReference type="Pfam" id="PF21441">
    <property type="entry name" value="DUF3860-like"/>
    <property type="match status" value="1"/>
</dbReference>
<dbReference type="InterPro" id="IPR049277">
    <property type="entry name" value="DUF3860-like"/>
</dbReference>
<dbReference type="OrthoDB" id="8250183at2"/>
<dbReference type="Gene3D" id="1.10.10.10">
    <property type="entry name" value="Winged helix-like DNA-binding domain superfamily/Winged helix DNA-binding domain"/>
    <property type="match status" value="1"/>
</dbReference>
<dbReference type="STRING" id="316055.RPE_2365"/>
<dbReference type="KEGG" id="rpe:RPE_2365"/>
<evidence type="ECO:0000313" key="1">
    <source>
        <dbReference type="EMBL" id="ABJ06305.1"/>
    </source>
</evidence>
<name>Q07P29_RHOP5</name>
<gene>
    <name evidence="1" type="ordered locus">RPE_2365</name>
</gene>
<dbReference type="HOGENOM" id="CLU_2847014_0_0_5"/>
<dbReference type="EMBL" id="CP000463">
    <property type="protein sequence ID" value="ABJ06305.1"/>
    <property type="molecule type" value="Genomic_DNA"/>
</dbReference>
<protein>
    <recommendedName>
        <fullName evidence="2">ArsR family transcriptional regulator</fullName>
    </recommendedName>
</protein>